<evidence type="ECO:0000313" key="2">
    <source>
        <dbReference type="EMBL" id="MCW1931674.1"/>
    </source>
</evidence>
<gene>
    <name evidence="2" type="ORF">OKW52_05210</name>
</gene>
<dbReference type="Proteomes" id="UP001208938">
    <property type="component" value="Unassembled WGS sequence"/>
</dbReference>
<sequence>MGLENTTARHVAFAILAAGVALATPAAATTELLGGGFMVSRWGGCEDYGWVGTQQVLARMEPQGAPGNLATESQLSLLLSTGTIAIRYNNEGGYRRNQEITQATYVWNGPWTPDEPSMSLSWDLYGEIPEASDSALDQLVINFQNFNEHPGCRMSVFLVMQRN</sequence>
<proteinExistence type="predicted"/>
<accession>A0ABT3GVZ9</accession>
<dbReference type="RefSeq" id="WP_264504768.1">
    <property type="nucleotide sequence ID" value="NZ_JAPDFL010000001.1"/>
</dbReference>
<organism evidence="2 3">
    <name type="scientific">Pararhodobacter zhoushanensis</name>
    <dbReference type="NCBI Taxonomy" id="2479545"/>
    <lineage>
        <taxon>Bacteria</taxon>
        <taxon>Pseudomonadati</taxon>
        <taxon>Pseudomonadota</taxon>
        <taxon>Alphaproteobacteria</taxon>
        <taxon>Rhodobacterales</taxon>
        <taxon>Paracoccaceae</taxon>
        <taxon>Pararhodobacter</taxon>
    </lineage>
</organism>
<name>A0ABT3GVZ9_9RHOB</name>
<feature type="signal peptide" evidence="1">
    <location>
        <begin position="1"/>
        <end position="23"/>
    </location>
</feature>
<feature type="chain" id="PRO_5046861618" evidence="1">
    <location>
        <begin position="24"/>
        <end position="163"/>
    </location>
</feature>
<reference evidence="2 3" key="1">
    <citation type="submission" date="2022-10" db="EMBL/GenBank/DDBJ databases">
        <title>Pararhodobacter sp. nov., isolated from marine algae.</title>
        <authorList>
            <person name="Choi B.J."/>
            <person name="Kim J.M."/>
            <person name="Lee J.K."/>
            <person name="Choi D.G."/>
            <person name="Jeon C.O."/>
        </authorList>
    </citation>
    <scope>NUCLEOTIDE SEQUENCE [LARGE SCALE GENOMIC DNA]</scope>
    <source>
        <strain evidence="2 3">ZQ420</strain>
    </source>
</reference>
<evidence type="ECO:0000256" key="1">
    <source>
        <dbReference type="SAM" id="SignalP"/>
    </source>
</evidence>
<comment type="caution">
    <text evidence="2">The sequence shown here is derived from an EMBL/GenBank/DDBJ whole genome shotgun (WGS) entry which is preliminary data.</text>
</comment>
<evidence type="ECO:0000313" key="3">
    <source>
        <dbReference type="Proteomes" id="UP001208938"/>
    </source>
</evidence>
<keyword evidence="1" id="KW-0732">Signal</keyword>
<protein>
    <submittedName>
        <fullName evidence="2">Uncharacterized protein</fullName>
    </submittedName>
</protein>
<keyword evidence="3" id="KW-1185">Reference proteome</keyword>
<dbReference type="EMBL" id="JAPDFL010000001">
    <property type="protein sequence ID" value="MCW1931674.1"/>
    <property type="molecule type" value="Genomic_DNA"/>
</dbReference>